<proteinExistence type="inferred from homology"/>
<organism evidence="9 10">
    <name type="scientific">Aquipluma nitroreducens</name>
    <dbReference type="NCBI Taxonomy" id="2010828"/>
    <lineage>
        <taxon>Bacteria</taxon>
        <taxon>Pseudomonadati</taxon>
        <taxon>Bacteroidota</taxon>
        <taxon>Bacteroidia</taxon>
        <taxon>Marinilabiliales</taxon>
        <taxon>Prolixibacteraceae</taxon>
        <taxon>Aquipluma</taxon>
    </lineage>
</organism>
<evidence type="ECO:0000256" key="4">
    <source>
        <dbReference type="ARBA" id="ARBA00022475"/>
    </source>
</evidence>
<feature type="transmembrane region" description="Helical" evidence="8">
    <location>
        <begin position="208"/>
        <end position="237"/>
    </location>
</feature>
<feature type="transmembrane region" description="Helical" evidence="8">
    <location>
        <begin position="36"/>
        <end position="56"/>
    </location>
</feature>
<keyword evidence="3" id="KW-0813">Transport</keyword>
<comment type="subcellular location">
    <subcellularLocation>
        <location evidence="1">Cell membrane</location>
        <topology evidence="1">Multi-pass membrane protein</topology>
    </subcellularLocation>
</comment>
<evidence type="ECO:0000256" key="1">
    <source>
        <dbReference type="ARBA" id="ARBA00004651"/>
    </source>
</evidence>
<evidence type="ECO:0000256" key="2">
    <source>
        <dbReference type="ARBA" id="ARBA00009773"/>
    </source>
</evidence>
<keyword evidence="5 8" id="KW-0812">Transmembrane</keyword>
<evidence type="ECO:0000256" key="8">
    <source>
        <dbReference type="SAM" id="Phobius"/>
    </source>
</evidence>
<evidence type="ECO:0000256" key="7">
    <source>
        <dbReference type="ARBA" id="ARBA00023136"/>
    </source>
</evidence>
<dbReference type="EMBL" id="AP018694">
    <property type="protein sequence ID" value="BBE16028.1"/>
    <property type="molecule type" value="Genomic_DNA"/>
</dbReference>
<keyword evidence="10" id="KW-1185">Reference proteome</keyword>
<dbReference type="PANTHER" id="PTHR21716">
    <property type="entry name" value="TRANSMEMBRANE PROTEIN"/>
    <property type="match status" value="1"/>
</dbReference>
<dbReference type="PANTHER" id="PTHR21716:SF53">
    <property type="entry name" value="PERMEASE PERM-RELATED"/>
    <property type="match status" value="1"/>
</dbReference>
<evidence type="ECO:0000313" key="9">
    <source>
        <dbReference type="EMBL" id="BBE16028.1"/>
    </source>
</evidence>
<evidence type="ECO:0000313" key="10">
    <source>
        <dbReference type="Proteomes" id="UP001193389"/>
    </source>
</evidence>
<dbReference type="AlphaFoldDB" id="A0A5K7S378"/>
<comment type="similarity">
    <text evidence="2">Belongs to the autoinducer-2 exporter (AI-2E) (TC 2.A.86) family.</text>
</comment>
<feature type="transmembrane region" description="Helical" evidence="8">
    <location>
        <begin position="301"/>
        <end position="324"/>
    </location>
</feature>
<accession>A0A5K7S378</accession>
<evidence type="ECO:0000256" key="5">
    <source>
        <dbReference type="ARBA" id="ARBA00022692"/>
    </source>
</evidence>
<dbReference type="KEGG" id="anf:AQPE_0165"/>
<dbReference type="InterPro" id="IPR002549">
    <property type="entry name" value="AI-2E-like"/>
</dbReference>
<feature type="transmembrane region" description="Helical" evidence="8">
    <location>
        <begin position="147"/>
        <end position="170"/>
    </location>
</feature>
<keyword evidence="7 8" id="KW-0472">Membrane</keyword>
<feature type="transmembrane region" description="Helical" evidence="8">
    <location>
        <begin position="269"/>
        <end position="289"/>
    </location>
</feature>
<feature type="transmembrane region" description="Helical" evidence="8">
    <location>
        <begin position="12"/>
        <end position="30"/>
    </location>
</feature>
<sequence>MITREIQLPFYVKASLLSVGLFAFVAMLYIAQSIIIPFVFSIILAIVLHPVVNFFVKKKFNRVVAIVLALALFILVIALFGAFMFSRAMQFKETWPILVERFTELFNEATAWASGYFDISPEKITIWFTKSKVDVIDSSGVAVGQTLINVGSGLVMLFIIPVYIFMLLFYHPLLLEFIRRLFGADNRKMVSQIVTEIKNIIQKYLTGLFLEVVIVSVLHSVGLLLLGVPYAILLGILGALLNLIPYLGGIVSVALPMMVALATKTSPWVAVYVLLVYYVIQLIDNNYIIPKIVASKVRINALVSIIVVLAFGALWGIPGMFISIPMTAIIKVIFDHIESLKPWGYVLGDTMPPRINIKPILDKILK</sequence>
<dbReference type="RefSeq" id="WP_318349139.1">
    <property type="nucleotide sequence ID" value="NZ_AP018694.1"/>
</dbReference>
<keyword evidence="6 8" id="KW-1133">Transmembrane helix</keyword>
<feature type="transmembrane region" description="Helical" evidence="8">
    <location>
        <begin position="63"/>
        <end position="85"/>
    </location>
</feature>
<name>A0A5K7S378_9BACT</name>
<keyword evidence="4" id="KW-1003">Cell membrane</keyword>
<evidence type="ECO:0000256" key="3">
    <source>
        <dbReference type="ARBA" id="ARBA00022448"/>
    </source>
</evidence>
<protein>
    <submittedName>
        <fullName evidence="9">Permease</fullName>
    </submittedName>
</protein>
<dbReference type="Pfam" id="PF01594">
    <property type="entry name" value="AI-2E_transport"/>
    <property type="match status" value="1"/>
</dbReference>
<dbReference type="GO" id="GO:0055085">
    <property type="term" value="P:transmembrane transport"/>
    <property type="evidence" value="ECO:0007669"/>
    <property type="project" value="TreeGrafter"/>
</dbReference>
<gene>
    <name evidence="9" type="ORF">AQPE_0165</name>
</gene>
<evidence type="ECO:0000256" key="6">
    <source>
        <dbReference type="ARBA" id="ARBA00022989"/>
    </source>
</evidence>
<dbReference type="GO" id="GO:0005886">
    <property type="term" value="C:plasma membrane"/>
    <property type="evidence" value="ECO:0007669"/>
    <property type="project" value="UniProtKB-SubCell"/>
</dbReference>
<reference evidence="9" key="1">
    <citation type="journal article" date="2020" name="Int. J. Syst. Evol. Microbiol.">
        <title>Aquipluma nitroreducens gen. nov. sp. nov., a novel facultatively anaerobic bacterium isolated from a freshwater lake.</title>
        <authorList>
            <person name="Watanabe M."/>
            <person name="Kojima H."/>
            <person name="Fukui M."/>
        </authorList>
    </citation>
    <scope>NUCLEOTIDE SEQUENCE</scope>
    <source>
        <strain evidence="9">MeG22</strain>
    </source>
</reference>
<dbReference type="Proteomes" id="UP001193389">
    <property type="component" value="Chromosome"/>
</dbReference>